<evidence type="ECO:0000256" key="3">
    <source>
        <dbReference type="ARBA" id="ARBA00022729"/>
    </source>
</evidence>
<keyword evidence="3" id="KW-0732">Signal</keyword>
<dbReference type="InterPro" id="IPR045087">
    <property type="entry name" value="Cu-oxidase_fam"/>
</dbReference>
<organism evidence="10 11">
    <name type="scientific">Lentithecium fluviatile CBS 122367</name>
    <dbReference type="NCBI Taxonomy" id="1168545"/>
    <lineage>
        <taxon>Eukaryota</taxon>
        <taxon>Fungi</taxon>
        <taxon>Dikarya</taxon>
        <taxon>Ascomycota</taxon>
        <taxon>Pezizomycotina</taxon>
        <taxon>Dothideomycetes</taxon>
        <taxon>Pleosporomycetidae</taxon>
        <taxon>Pleosporales</taxon>
        <taxon>Massarineae</taxon>
        <taxon>Lentitheciaceae</taxon>
        <taxon>Lentithecium</taxon>
    </lineage>
</organism>
<protein>
    <submittedName>
        <fullName evidence="10">Multicopper oxidase</fullName>
    </submittedName>
</protein>
<dbReference type="Proteomes" id="UP000799291">
    <property type="component" value="Unassembled WGS sequence"/>
</dbReference>
<dbReference type="InterPro" id="IPR008972">
    <property type="entry name" value="Cupredoxin"/>
</dbReference>
<evidence type="ECO:0000256" key="6">
    <source>
        <dbReference type="ARBA" id="ARBA00023180"/>
    </source>
</evidence>
<evidence type="ECO:0000313" key="10">
    <source>
        <dbReference type="EMBL" id="KAF2689829.1"/>
    </source>
</evidence>
<dbReference type="GO" id="GO:0005507">
    <property type="term" value="F:copper ion binding"/>
    <property type="evidence" value="ECO:0007669"/>
    <property type="project" value="InterPro"/>
</dbReference>
<accession>A0A6G1JI62</accession>
<dbReference type="PANTHER" id="PTHR11709:SF488">
    <property type="entry name" value="LACCASE-RELATED"/>
    <property type="match status" value="1"/>
</dbReference>
<dbReference type="PROSITE" id="PS00079">
    <property type="entry name" value="MULTICOPPER_OXIDASE1"/>
    <property type="match status" value="1"/>
</dbReference>
<evidence type="ECO:0000313" key="11">
    <source>
        <dbReference type="Proteomes" id="UP000799291"/>
    </source>
</evidence>
<feature type="domain" description="Plastocyanin-like" evidence="9">
    <location>
        <begin position="5"/>
        <end position="107"/>
    </location>
</feature>
<dbReference type="OrthoDB" id="2121828at2759"/>
<evidence type="ECO:0000259" key="7">
    <source>
        <dbReference type="Pfam" id="PF00394"/>
    </source>
</evidence>
<evidence type="ECO:0000256" key="1">
    <source>
        <dbReference type="ARBA" id="ARBA00010609"/>
    </source>
</evidence>
<gene>
    <name evidence="10" type="ORF">K458DRAFT_474278</name>
</gene>
<evidence type="ECO:0000259" key="8">
    <source>
        <dbReference type="Pfam" id="PF07731"/>
    </source>
</evidence>
<feature type="domain" description="Plastocyanin-like" evidence="8">
    <location>
        <begin position="393"/>
        <end position="509"/>
    </location>
</feature>
<dbReference type="Pfam" id="PF07732">
    <property type="entry name" value="Cu-oxidase_3"/>
    <property type="match status" value="1"/>
</dbReference>
<keyword evidence="4" id="KW-0560">Oxidoreductase</keyword>
<dbReference type="SUPFAM" id="SSF49503">
    <property type="entry name" value="Cupredoxins"/>
    <property type="match status" value="3"/>
</dbReference>
<dbReference type="CDD" id="cd13876">
    <property type="entry name" value="CuRO_2_Abr2_like"/>
    <property type="match status" value="1"/>
</dbReference>
<feature type="domain" description="Plastocyanin-like" evidence="7">
    <location>
        <begin position="112"/>
        <end position="296"/>
    </location>
</feature>
<keyword evidence="11" id="KW-1185">Reference proteome</keyword>
<dbReference type="PANTHER" id="PTHR11709">
    <property type="entry name" value="MULTI-COPPER OXIDASE"/>
    <property type="match status" value="1"/>
</dbReference>
<evidence type="ECO:0000256" key="2">
    <source>
        <dbReference type="ARBA" id="ARBA00022723"/>
    </source>
</evidence>
<dbReference type="InterPro" id="IPR001117">
    <property type="entry name" value="Cu-oxidase_2nd"/>
</dbReference>
<dbReference type="Pfam" id="PF07731">
    <property type="entry name" value="Cu-oxidase_2"/>
    <property type="match status" value="1"/>
</dbReference>
<dbReference type="Pfam" id="PF00394">
    <property type="entry name" value="Cu-oxidase"/>
    <property type="match status" value="1"/>
</dbReference>
<dbReference type="InterPro" id="IPR033138">
    <property type="entry name" value="Cu_oxidase_CS"/>
</dbReference>
<evidence type="ECO:0000256" key="5">
    <source>
        <dbReference type="ARBA" id="ARBA00023008"/>
    </source>
</evidence>
<dbReference type="Gene3D" id="2.60.40.420">
    <property type="entry name" value="Cupredoxins - blue copper proteins"/>
    <property type="match status" value="3"/>
</dbReference>
<keyword evidence="2" id="KW-0479">Metal-binding</keyword>
<keyword evidence="5" id="KW-0186">Copper</keyword>
<dbReference type="AlphaFoldDB" id="A0A6G1JI62"/>
<sequence>MGFPREMILMNGKFPGPLVEVWQDDWVEITVANKMPFNTTIHAHGIEQFRTPWADGVPGLSQRPIQPNDNFTYKWQATQYGSYFYHAHSRGQIDDGAYGPIIIRPPNIPVVVSDRRHTTSERTWELELASGLESAICMDALLVNGKGAVDCWPREQITQFTNPGLVPLFQENNLQMTDKGPNIDALPDEVFNICTPTQGSRRIIKTPSSAKWIAFEIISAPGFDSLVLSIDEHSLWVYAVDGHYIEPLKVDVLTLFNGDRYSVLVQLDKSVANYGIRVASTALTQLIDTTAVFAYDRSSTGEGLYTVNSTPSINRAGGNASVDVTVFNEAKMVSFPPQFLQPAPNVDRTFIMTFDKVGKSFIWALNESVFNPAIDDSNPPLLYQQPSASNPGGNITITTKNNTWVDLIFTVVTLNQPPHPIHKHSSKFFINGQGEGAFNWTSVADAAAAIPENFNLVTPPLRDGCVTLPTVTKPTWLAVRYHVVNPGAWMLDCHIQSHLNGGMAMVILDGMDEWPEVPEDCKN</sequence>
<proteinExistence type="inferred from homology"/>
<dbReference type="EMBL" id="MU005571">
    <property type="protein sequence ID" value="KAF2689829.1"/>
    <property type="molecule type" value="Genomic_DNA"/>
</dbReference>
<dbReference type="CDD" id="cd13898">
    <property type="entry name" value="CuRO_3_Abr2_like"/>
    <property type="match status" value="1"/>
</dbReference>
<evidence type="ECO:0000256" key="4">
    <source>
        <dbReference type="ARBA" id="ARBA00023002"/>
    </source>
</evidence>
<dbReference type="InterPro" id="IPR011706">
    <property type="entry name" value="Cu-oxidase_C"/>
</dbReference>
<evidence type="ECO:0000259" key="9">
    <source>
        <dbReference type="Pfam" id="PF07732"/>
    </source>
</evidence>
<dbReference type="CDD" id="cd13850">
    <property type="entry name" value="CuRO_1_Abr2_like"/>
    <property type="match status" value="1"/>
</dbReference>
<reference evidence="10" key="1">
    <citation type="journal article" date="2020" name="Stud. Mycol.">
        <title>101 Dothideomycetes genomes: a test case for predicting lifestyles and emergence of pathogens.</title>
        <authorList>
            <person name="Haridas S."/>
            <person name="Albert R."/>
            <person name="Binder M."/>
            <person name="Bloem J."/>
            <person name="Labutti K."/>
            <person name="Salamov A."/>
            <person name="Andreopoulos B."/>
            <person name="Baker S."/>
            <person name="Barry K."/>
            <person name="Bills G."/>
            <person name="Bluhm B."/>
            <person name="Cannon C."/>
            <person name="Castanera R."/>
            <person name="Culley D."/>
            <person name="Daum C."/>
            <person name="Ezra D."/>
            <person name="Gonzalez J."/>
            <person name="Henrissat B."/>
            <person name="Kuo A."/>
            <person name="Liang C."/>
            <person name="Lipzen A."/>
            <person name="Lutzoni F."/>
            <person name="Magnuson J."/>
            <person name="Mondo S."/>
            <person name="Nolan M."/>
            <person name="Ohm R."/>
            <person name="Pangilinan J."/>
            <person name="Park H.-J."/>
            <person name="Ramirez L."/>
            <person name="Alfaro M."/>
            <person name="Sun H."/>
            <person name="Tritt A."/>
            <person name="Yoshinaga Y."/>
            <person name="Zwiers L.-H."/>
            <person name="Turgeon B."/>
            <person name="Goodwin S."/>
            <person name="Spatafora J."/>
            <person name="Crous P."/>
            <person name="Grigoriev I."/>
        </authorList>
    </citation>
    <scope>NUCLEOTIDE SEQUENCE</scope>
    <source>
        <strain evidence="10">CBS 122367</strain>
    </source>
</reference>
<keyword evidence="6" id="KW-0325">Glycoprotein</keyword>
<name>A0A6G1JI62_9PLEO</name>
<dbReference type="GO" id="GO:0016491">
    <property type="term" value="F:oxidoreductase activity"/>
    <property type="evidence" value="ECO:0007669"/>
    <property type="project" value="UniProtKB-KW"/>
</dbReference>
<dbReference type="InterPro" id="IPR011707">
    <property type="entry name" value="Cu-oxidase-like_N"/>
</dbReference>
<comment type="similarity">
    <text evidence="1">Belongs to the multicopper oxidase family.</text>
</comment>